<gene>
    <name evidence="1" type="ORF">QE152_g22370</name>
</gene>
<proteinExistence type="predicted"/>
<evidence type="ECO:0000313" key="1">
    <source>
        <dbReference type="EMBL" id="KAK9719910.1"/>
    </source>
</evidence>
<protein>
    <submittedName>
        <fullName evidence="1">Uncharacterized protein</fullName>
    </submittedName>
</protein>
<sequence length="107" mass="13156">MSNWNTFDIFRRKFGFTLPPPVWTIYESKYFPILNTLPPPVWTIYESRHLHHLRFEELVTVPQIRLVYRLKARKDIQYCPKHHSLNWTHKTRPACECAEYKLRFFFT</sequence>
<comment type="caution">
    <text evidence="1">The sequence shown here is derived from an EMBL/GenBank/DDBJ whole genome shotgun (WGS) entry which is preliminary data.</text>
</comment>
<dbReference type="EMBL" id="JASPKY010000215">
    <property type="protein sequence ID" value="KAK9719910.1"/>
    <property type="molecule type" value="Genomic_DNA"/>
</dbReference>
<evidence type="ECO:0000313" key="2">
    <source>
        <dbReference type="Proteomes" id="UP001458880"/>
    </source>
</evidence>
<dbReference type="AlphaFoldDB" id="A0AAW1KKJ5"/>
<organism evidence="1 2">
    <name type="scientific">Popillia japonica</name>
    <name type="common">Japanese beetle</name>
    <dbReference type="NCBI Taxonomy" id="7064"/>
    <lineage>
        <taxon>Eukaryota</taxon>
        <taxon>Metazoa</taxon>
        <taxon>Ecdysozoa</taxon>
        <taxon>Arthropoda</taxon>
        <taxon>Hexapoda</taxon>
        <taxon>Insecta</taxon>
        <taxon>Pterygota</taxon>
        <taxon>Neoptera</taxon>
        <taxon>Endopterygota</taxon>
        <taxon>Coleoptera</taxon>
        <taxon>Polyphaga</taxon>
        <taxon>Scarabaeiformia</taxon>
        <taxon>Scarabaeidae</taxon>
        <taxon>Rutelinae</taxon>
        <taxon>Popillia</taxon>
    </lineage>
</organism>
<keyword evidence="2" id="KW-1185">Reference proteome</keyword>
<reference evidence="1 2" key="1">
    <citation type="journal article" date="2024" name="BMC Genomics">
        <title>De novo assembly and annotation of Popillia japonica's genome with initial clues to its potential as an invasive pest.</title>
        <authorList>
            <person name="Cucini C."/>
            <person name="Boschi S."/>
            <person name="Funari R."/>
            <person name="Cardaioli E."/>
            <person name="Iannotti N."/>
            <person name="Marturano G."/>
            <person name="Paoli F."/>
            <person name="Bruttini M."/>
            <person name="Carapelli A."/>
            <person name="Frati F."/>
            <person name="Nardi F."/>
        </authorList>
    </citation>
    <scope>NUCLEOTIDE SEQUENCE [LARGE SCALE GENOMIC DNA]</scope>
    <source>
        <strain evidence="1">DMR45628</strain>
    </source>
</reference>
<accession>A0AAW1KKJ5</accession>
<name>A0AAW1KKJ5_POPJA</name>
<dbReference type="Proteomes" id="UP001458880">
    <property type="component" value="Unassembled WGS sequence"/>
</dbReference>